<dbReference type="AlphaFoldDB" id="A0A7V4U2N6"/>
<protein>
    <submittedName>
        <fullName evidence="1">Uncharacterized protein</fullName>
    </submittedName>
</protein>
<accession>A0A7V4U2N6</accession>
<organism evidence="1">
    <name type="scientific">Caldithrix abyssi</name>
    <dbReference type="NCBI Taxonomy" id="187145"/>
    <lineage>
        <taxon>Bacteria</taxon>
        <taxon>Pseudomonadati</taxon>
        <taxon>Calditrichota</taxon>
        <taxon>Calditrichia</taxon>
        <taxon>Calditrichales</taxon>
        <taxon>Calditrichaceae</taxon>
        <taxon>Caldithrix</taxon>
    </lineage>
</organism>
<dbReference type="Proteomes" id="UP000885779">
    <property type="component" value="Unassembled WGS sequence"/>
</dbReference>
<comment type="caution">
    <text evidence="1">The sequence shown here is derived from an EMBL/GenBank/DDBJ whole genome shotgun (WGS) entry which is preliminary data.</text>
</comment>
<gene>
    <name evidence="1" type="ORF">ENK44_14680</name>
</gene>
<dbReference type="InterPro" id="IPR043731">
    <property type="entry name" value="DUF5674"/>
</dbReference>
<dbReference type="EMBL" id="DRQG01000140">
    <property type="protein sequence ID" value="HGY56951.1"/>
    <property type="molecule type" value="Genomic_DNA"/>
</dbReference>
<sequence>MILIKEPIAFKTLWQTKEIDLGGIIKIVVDISKKIIGADEEMHADIEEKLLEEGSKQQDLWGANLELTDDGYRIEYTSFINIRPANGNRSMEVEDEALRAKIQSIITELIR</sequence>
<dbReference type="Pfam" id="PF18924">
    <property type="entry name" value="DUF5674"/>
    <property type="match status" value="1"/>
</dbReference>
<evidence type="ECO:0000313" key="1">
    <source>
        <dbReference type="EMBL" id="HGY56951.1"/>
    </source>
</evidence>
<proteinExistence type="predicted"/>
<reference evidence="1" key="1">
    <citation type="journal article" date="2020" name="mSystems">
        <title>Genome- and Community-Level Interaction Insights into Carbon Utilization and Element Cycling Functions of Hydrothermarchaeota in Hydrothermal Sediment.</title>
        <authorList>
            <person name="Zhou Z."/>
            <person name="Liu Y."/>
            <person name="Xu W."/>
            <person name="Pan J."/>
            <person name="Luo Z.H."/>
            <person name="Li M."/>
        </authorList>
    </citation>
    <scope>NUCLEOTIDE SEQUENCE [LARGE SCALE GENOMIC DNA]</scope>
    <source>
        <strain evidence="1">HyVt-577</strain>
    </source>
</reference>
<name>A0A7V4U2N6_CALAY</name>